<evidence type="ECO:0000313" key="9">
    <source>
        <dbReference type="EMBL" id="EDR14718.1"/>
    </source>
</evidence>
<proteinExistence type="inferred from homology"/>
<feature type="domain" description="Peptidase S54 rhomboid" evidence="8">
    <location>
        <begin position="123"/>
        <end position="265"/>
    </location>
</feature>
<dbReference type="Pfam" id="PF01694">
    <property type="entry name" value="Rhomboid"/>
    <property type="match status" value="1"/>
</dbReference>
<accession>B0CUS8</accession>
<dbReference type="Proteomes" id="UP000001194">
    <property type="component" value="Unassembled WGS sequence"/>
</dbReference>
<evidence type="ECO:0000256" key="3">
    <source>
        <dbReference type="ARBA" id="ARBA00022692"/>
    </source>
</evidence>
<protein>
    <submittedName>
        <fullName evidence="9">Predicted protein</fullName>
    </submittedName>
</protein>
<dbReference type="PANTHER" id="PTHR43731">
    <property type="entry name" value="RHOMBOID PROTEASE"/>
    <property type="match status" value="1"/>
</dbReference>
<dbReference type="AlphaFoldDB" id="B0CUS8"/>
<keyword evidence="3 7" id="KW-0812">Transmembrane</keyword>
<dbReference type="RefSeq" id="XP_001875277.1">
    <property type="nucleotide sequence ID" value="XM_001875242.1"/>
</dbReference>
<evidence type="ECO:0000256" key="6">
    <source>
        <dbReference type="ARBA" id="ARBA00023136"/>
    </source>
</evidence>
<reference evidence="9 10" key="1">
    <citation type="journal article" date="2008" name="Nature">
        <title>The genome of Laccaria bicolor provides insights into mycorrhizal symbiosis.</title>
        <authorList>
            <person name="Martin F."/>
            <person name="Aerts A."/>
            <person name="Ahren D."/>
            <person name="Brun A."/>
            <person name="Danchin E.G.J."/>
            <person name="Duchaussoy F."/>
            <person name="Gibon J."/>
            <person name="Kohler A."/>
            <person name="Lindquist E."/>
            <person name="Pereda V."/>
            <person name="Salamov A."/>
            <person name="Shapiro H.J."/>
            <person name="Wuyts J."/>
            <person name="Blaudez D."/>
            <person name="Buee M."/>
            <person name="Brokstein P."/>
            <person name="Canbaeck B."/>
            <person name="Cohen D."/>
            <person name="Courty P.E."/>
            <person name="Coutinho P.M."/>
            <person name="Delaruelle C."/>
            <person name="Detter J.C."/>
            <person name="Deveau A."/>
            <person name="DiFazio S."/>
            <person name="Duplessis S."/>
            <person name="Fraissinet-Tachet L."/>
            <person name="Lucic E."/>
            <person name="Frey-Klett P."/>
            <person name="Fourrey C."/>
            <person name="Feussner I."/>
            <person name="Gay G."/>
            <person name="Grimwood J."/>
            <person name="Hoegger P.J."/>
            <person name="Jain P."/>
            <person name="Kilaru S."/>
            <person name="Labbe J."/>
            <person name="Lin Y.C."/>
            <person name="Legue V."/>
            <person name="Le Tacon F."/>
            <person name="Marmeisse R."/>
            <person name="Melayah D."/>
            <person name="Montanini B."/>
            <person name="Muratet M."/>
            <person name="Nehls U."/>
            <person name="Niculita-Hirzel H."/>
            <person name="Oudot-Le Secq M.P."/>
            <person name="Peter M."/>
            <person name="Quesneville H."/>
            <person name="Rajashekar B."/>
            <person name="Reich M."/>
            <person name="Rouhier N."/>
            <person name="Schmutz J."/>
            <person name="Yin T."/>
            <person name="Chalot M."/>
            <person name="Henrissat B."/>
            <person name="Kuees U."/>
            <person name="Lucas S."/>
            <person name="Van de Peer Y."/>
            <person name="Podila G.K."/>
            <person name="Polle A."/>
            <person name="Pukkila P.J."/>
            <person name="Richardson P.M."/>
            <person name="Rouze P."/>
            <person name="Sanders I.R."/>
            <person name="Stajich J.E."/>
            <person name="Tunlid A."/>
            <person name="Tuskan G."/>
            <person name="Grigoriev I.V."/>
        </authorList>
    </citation>
    <scope>NUCLEOTIDE SEQUENCE [LARGE SCALE GENOMIC DNA]</scope>
    <source>
        <strain evidence="10">S238N-H82 / ATCC MYA-4686</strain>
    </source>
</reference>
<evidence type="ECO:0000256" key="2">
    <source>
        <dbReference type="ARBA" id="ARBA00009045"/>
    </source>
</evidence>
<keyword evidence="5 7" id="KW-1133">Transmembrane helix</keyword>
<comment type="subcellular location">
    <subcellularLocation>
        <location evidence="1">Membrane</location>
        <topology evidence="1">Multi-pass membrane protein</topology>
    </subcellularLocation>
</comment>
<dbReference type="PANTHER" id="PTHR43731:SF14">
    <property type="entry name" value="PRESENILIN-ASSOCIATED RHOMBOID-LIKE PROTEIN, MITOCHONDRIAL"/>
    <property type="match status" value="1"/>
</dbReference>
<dbReference type="EMBL" id="DS547092">
    <property type="protein sequence ID" value="EDR14718.1"/>
    <property type="molecule type" value="Genomic_DNA"/>
</dbReference>
<dbReference type="GO" id="GO:0006465">
    <property type="term" value="P:signal peptide processing"/>
    <property type="evidence" value="ECO:0007669"/>
    <property type="project" value="TreeGrafter"/>
</dbReference>
<feature type="transmembrane region" description="Helical" evidence="7">
    <location>
        <begin position="192"/>
        <end position="211"/>
    </location>
</feature>
<evidence type="ECO:0000256" key="4">
    <source>
        <dbReference type="ARBA" id="ARBA00022801"/>
    </source>
</evidence>
<dbReference type="InterPro" id="IPR022764">
    <property type="entry name" value="Peptidase_S54_rhomboid_dom"/>
</dbReference>
<dbReference type="GO" id="GO:0004252">
    <property type="term" value="F:serine-type endopeptidase activity"/>
    <property type="evidence" value="ECO:0007669"/>
    <property type="project" value="InterPro"/>
</dbReference>
<evidence type="ECO:0000256" key="5">
    <source>
        <dbReference type="ARBA" id="ARBA00022989"/>
    </source>
</evidence>
<comment type="similarity">
    <text evidence="2">Belongs to the peptidase S54 family.</text>
</comment>
<gene>
    <name evidence="9" type="ORF">LACBIDRAFT_305679</name>
</gene>
<dbReference type="GO" id="GO:0016020">
    <property type="term" value="C:membrane"/>
    <property type="evidence" value="ECO:0007669"/>
    <property type="project" value="UniProtKB-SubCell"/>
</dbReference>
<keyword evidence="10" id="KW-1185">Reference proteome</keyword>
<evidence type="ECO:0000313" key="10">
    <source>
        <dbReference type="Proteomes" id="UP000001194"/>
    </source>
</evidence>
<dbReference type="Gene3D" id="1.20.1540.10">
    <property type="entry name" value="Rhomboid-like"/>
    <property type="match status" value="1"/>
</dbReference>
<feature type="transmembrane region" description="Helical" evidence="7">
    <location>
        <begin position="165"/>
        <end position="186"/>
    </location>
</feature>
<dbReference type="HOGENOM" id="CLU_055068_7_2_1"/>
<dbReference type="InterPro" id="IPR035952">
    <property type="entry name" value="Rhomboid-like_sf"/>
</dbReference>
<dbReference type="InParanoid" id="B0CUS8"/>
<dbReference type="OrthoDB" id="418595at2759"/>
<feature type="transmembrane region" description="Helical" evidence="7">
    <location>
        <begin position="218"/>
        <end position="239"/>
    </location>
</feature>
<dbReference type="KEGG" id="lbc:LACBIDRAFT_305679"/>
<keyword evidence="6 7" id="KW-0472">Membrane</keyword>
<evidence type="ECO:0000259" key="8">
    <source>
        <dbReference type="Pfam" id="PF01694"/>
    </source>
</evidence>
<sequence>MILFKRLPPLSRLSSPSRSPRLHSLSSRLLCAPATFSRSFFTSTPSSLRYHPLPRSHSSRHNFFGFLDQIPQNTIFYGIIGLNATVFAMWFMSTQKYKQEHDPSALVWMHQNFTNSWQNISSGRIWTPVTSCFSHKDFGHIFFNGFTFYFMAQPVLQMLGGRSFLFLYIGGGLVSALVGMGYANLIDRKDRPAHGASGAIYSVVALLACVAPRMTFQLYGIIPIPAWLAVTGLFAYDTYSTVADKRGNTDTVGHVAGMLAGVGYFLAKRFRLF</sequence>
<organism evidence="10">
    <name type="scientific">Laccaria bicolor (strain S238N-H82 / ATCC MYA-4686)</name>
    <name type="common">Bicoloured deceiver</name>
    <name type="synonym">Laccaria laccata var. bicolor</name>
    <dbReference type="NCBI Taxonomy" id="486041"/>
    <lineage>
        <taxon>Eukaryota</taxon>
        <taxon>Fungi</taxon>
        <taxon>Dikarya</taxon>
        <taxon>Basidiomycota</taxon>
        <taxon>Agaricomycotina</taxon>
        <taxon>Agaricomycetes</taxon>
        <taxon>Agaricomycetidae</taxon>
        <taxon>Agaricales</taxon>
        <taxon>Agaricineae</taxon>
        <taxon>Hydnangiaceae</taxon>
        <taxon>Laccaria</taxon>
    </lineage>
</organism>
<evidence type="ECO:0000256" key="1">
    <source>
        <dbReference type="ARBA" id="ARBA00004141"/>
    </source>
</evidence>
<dbReference type="GeneID" id="6070978"/>
<evidence type="ECO:0000256" key="7">
    <source>
        <dbReference type="SAM" id="Phobius"/>
    </source>
</evidence>
<dbReference type="SUPFAM" id="SSF144091">
    <property type="entry name" value="Rhomboid-like"/>
    <property type="match status" value="1"/>
</dbReference>
<keyword evidence="4" id="KW-0378">Hydrolase</keyword>
<dbReference type="STRING" id="486041.B0CUS8"/>
<dbReference type="InterPro" id="IPR050925">
    <property type="entry name" value="Rhomboid_protease_S54"/>
</dbReference>
<feature type="transmembrane region" description="Helical" evidence="7">
    <location>
        <begin position="74"/>
        <end position="92"/>
    </location>
</feature>
<name>B0CUS8_LACBS</name>